<dbReference type="EMBL" id="JACOGK010000004">
    <property type="protein sequence ID" value="MBC3536096.1"/>
    <property type="molecule type" value="Genomic_DNA"/>
</dbReference>
<dbReference type="InterPro" id="IPR002563">
    <property type="entry name" value="Flavin_Rdtase-like_dom"/>
</dbReference>
<keyword evidence="4" id="KW-1185">Reference proteome</keyword>
<protein>
    <submittedName>
        <fullName evidence="3">Flavin reductase</fullName>
    </submittedName>
</protein>
<proteinExistence type="inferred from homology"/>
<evidence type="ECO:0000259" key="2">
    <source>
        <dbReference type="Pfam" id="PF01613"/>
    </source>
</evidence>
<sequence>MLEAKEYAKIFADRIAKGAFLTTCDGQKSDTMTIGWGSVGYMWAIPTVTVMVRQTRLTKENLNQVKSFTISVPVDDSYKDAIALCGTKSGRDLDKFAAAGLKCKASKAGTTPVIDGKGLLQLECTVLYERLMDVDALAPELKDKWYTGDTEHTIYVAKITDAYLD</sequence>
<accession>A0ABR6VFZ1</accession>
<gene>
    <name evidence="3" type="ORF">H8J70_02335</name>
</gene>
<evidence type="ECO:0000313" key="4">
    <source>
        <dbReference type="Proteomes" id="UP000606870"/>
    </source>
</evidence>
<name>A0ABR6VFZ1_9FIRM</name>
<dbReference type="Pfam" id="PF01613">
    <property type="entry name" value="Flavin_Reduct"/>
    <property type="match status" value="1"/>
</dbReference>
<dbReference type="Proteomes" id="UP000606870">
    <property type="component" value="Unassembled WGS sequence"/>
</dbReference>
<reference evidence="3 4" key="1">
    <citation type="submission" date="2020-08" db="EMBL/GenBank/DDBJ databases">
        <authorList>
            <person name="Liu C."/>
            <person name="Sun Q."/>
        </authorList>
    </citation>
    <scope>NUCLEOTIDE SEQUENCE [LARGE SCALE GENOMIC DNA]</scope>
    <source>
        <strain evidence="3 4">NSJ-59</strain>
    </source>
</reference>
<comment type="caution">
    <text evidence="3">The sequence shown here is derived from an EMBL/GenBank/DDBJ whole genome shotgun (WGS) entry which is preliminary data.</text>
</comment>
<feature type="domain" description="Flavin reductase like" evidence="2">
    <location>
        <begin position="16"/>
        <end position="164"/>
    </location>
</feature>
<dbReference type="Gene3D" id="2.30.110.10">
    <property type="entry name" value="Electron Transport, Fmn-binding Protein, Chain A"/>
    <property type="match status" value="1"/>
</dbReference>
<dbReference type="PANTHER" id="PTHR43567:SF5">
    <property type="entry name" value="HYPOTHETICAL CYTOSOLIC PROTEIN"/>
    <property type="match status" value="1"/>
</dbReference>
<dbReference type="InterPro" id="IPR052174">
    <property type="entry name" value="Flavoredoxin"/>
</dbReference>
<dbReference type="PANTHER" id="PTHR43567">
    <property type="entry name" value="FLAVOREDOXIN-RELATED-RELATED"/>
    <property type="match status" value="1"/>
</dbReference>
<dbReference type="RefSeq" id="WP_186502233.1">
    <property type="nucleotide sequence ID" value="NZ_JACOGK010000004.1"/>
</dbReference>
<organism evidence="3 4">
    <name type="scientific">Megasphaera hominis</name>
    <dbReference type="NCBI Taxonomy" id="159836"/>
    <lineage>
        <taxon>Bacteria</taxon>
        <taxon>Bacillati</taxon>
        <taxon>Bacillota</taxon>
        <taxon>Negativicutes</taxon>
        <taxon>Veillonellales</taxon>
        <taxon>Veillonellaceae</taxon>
        <taxon>Megasphaera</taxon>
    </lineage>
</organism>
<evidence type="ECO:0000256" key="1">
    <source>
        <dbReference type="ARBA" id="ARBA00038054"/>
    </source>
</evidence>
<dbReference type="SUPFAM" id="SSF50475">
    <property type="entry name" value="FMN-binding split barrel"/>
    <property type="match status" value="1"/>
</dbReference>
<comment type="similarity">
    <text evidence="1">Belongs to the flavoredoxin family.</text>
</comment>
<dbReference type="InterPro" id="IPR012349">
    <property type="entry name" value="Split_barrel_FMN-bd"/>
</dbReference>
<evidence type="ECO:0000313" key="3">
    <source>
        <dbReference type="EMBL" id="MBC3536096.1"/>
    </source>
</evidence>